<proteinExistence type="predicted"/>
<dbReference type="AlphaFoldDB" id="A0ABD0X6J4"/>
<evidence type="ECO:0000313" key="3">
    <source>
        <dbReference type="Proteomes" id="UP001557470"/>
    </source>
</evidence>
<sequence length="118" mass="12605">MPASQSSLMLLLFILSVGNASASTNSSPNPTTNLTISFPTNSTTNFLTTILPTTTLSPTTTPLLSTSRHILILSIKFSSLTPFTDVNITTSLPQVHDILKSLGLMASFTLKLLKTHDV</sequence>
<dbReference type="EMBL" id="JAGEUA010000003">
    <property type="protein sequence ID" value="KAL0994868.1"/>
    <property type="molecule type" value="Genomic_DNA"/>
</dbReference>
<name>A0ABD0X6J4_UMBPY</name>
<reference evidence="2 3" key="1">
    <citation type="submission" date="2024-06" db="EMBL/GenBank/DDBJ databases">
        <authorList>
            <person name="Pan Q."/>
            <person name="Wen M."/>
            <person name="Jouanno E."/>
            <person name="Zahm M."/>
            <person name="Klopp C."/>
            <person name="Cabau C."/>
            <person name="Louis A."/>
            <person name="Berthelot C."/>
            <person name="Parey E."/>
            <person name="Roest Crollius H."/>
            <person name="Montfort J."/>
            <person name="Robinson-Rechavi M."/>
            <person name="Bouchez O."/>
            <person name="Lampietro C."/>
            <person name="Lopez Roques C."/>
            <person name="Donnadieu C."/>
            <person name="Postlethwait J."/>
            <person name="Bobe J."/>
            <person name="Verreycken H."/>
            <person name="Guiguen Y."/>
        </authorList>
    </citation>
    <scope>NUCLEOTIDE SEQUENCE [LARGE SCALE GENOMIC DNA]</scope>
    <source>
        <strain evidence="2">Up_M1</strain>
        <tissue evidence="2">Testis</tissue>
    </source>
</reference>
<evidence type="ECO:0000256" key="1">
    <source>
        <dbReference type="SAM" id="SignalP"/>
    </source>
</evidence>
<gene>
    <name evidence="2" type="ORF">UPYG_G00128510</name>
</gene>
<feature type="signal peptide" evidence="1">
    <location>
        <begin position="1"/>
        <end position="22"/>
    </location>
</feature>
<accession>A0ABD0X6J4</accession>
<dbReference type="Proteomes" id="UP001557470">
    <property type="component" value="Unassembled WGS sequence"/>
</dbReference>
<organism evidence="2 3">
    <name type="scientific">Umbra pygmaea</name>
    <name type="common">Eastern mudminnow</name>
    <dbReference type="NCBI Taxonomy" id="75934"/>
    <lineage>
        <taxon>Eukaryota</taxon>
        <taxon>Metazoa</taxon>
        <taxon>Chordata</taxon>
        <taxon>Craniata</taxon>
        <taxon>Vertebrata</taxon>
        <taxon>Euteleostomi</taxon>
        <taxon>Actinopterygii</taxon>
        <taxon>Neopterygii</taxon>
        <taxon>Teleostei</taxon>
        <taxon>Protacanthopterygii</taxon>
        <taxon>Esociformes</taxon>
        <taxon>Umbridae</taxon>
        <taxon>Umbra</taxon>
    </lineage>
</organism>
<keyword evidence="3" id="KW-1185">Reference proteome</keyword>
<feature type="chain" id="PRO_5044783047" evidence="1">
    <location>
        <begin position="23"/>
        <end position="118"/>
    </location>
</feature>
<comment type="caution">
    <text evidence="2">The sequence shown here is derived from an EMBL/GenBank/DDBJ whole genome shotgun (WGS) entry which is preliminary data.</text>
</comment>
<keyword evidence="1" id="KW-0732">Signal</keyword>
<protein>
    <submittedName>
        <fullName evidence="2">Uncharacterized protein</fullName>
    </submittedName>
</protein>
<evidence type="ECO:0000313" key="2">
    <source>
        <dbReference type="EMBL" id="KAL0994868.1"/>
    </source>
</evidence>